<dbReference type="EMBL" id="CP098242">
    <property type="protein sequence ID" value="WAW09804.1"/>
    <property type="molecule type" value="Genomic_DNA"/>
</dbReference>
<sequence length="342" mass="39574">MLRRIRPRKDGSVYVTYFYNGRDENGKRIEIPLGTDLYEAKIKWAKLEKQTAPDRGLMAPIFDRYERDIIPPKAPRTQKDNLESLRQLRKSFETAPIDSITPQHIALYRDNRSAKVRANREISLLSHIFNMAREWGYTAKENPVRGVRKNRERPRDFYADDAVWNAVYQCASLELRDAMDITYLSGQRRNDSLKMRKTDIINDHLQVIQGKIGKKLLIALTLYDEHGKPYRTGLGKKIDEIYARGSKVSSVFLISTPAGQPLTPGMLRLRFDEARADAIKEAEKNDPDLAHRIRQFQFRDIRAKAASEIDSLEEASMLLGHTEKQITKDVYRRADEKVKPTK</sequence>
<dbReference type="AlphaFoldDB" id="A0A9E9LYI6"/>
<organism evidence="4 5">
    <name type="scientific">Oxalobacter vibrioformis</name>
    <dbReference type="NCBI Taxonomy" id="933080"/>
    <lineage>
        <taxon>Bacteria</taxon>
        <taxon>Pseudomonadati</taxon>
        <taxon>Pseudomonadota</taxon>
        <taxon>Betaproteobacteria</taxon>
        <taxon>Burkholderiales</taxon>
        <taxon>Oxalobacteraceae</taxon>
        <taxon>Oxalobacter</taxon>
    </lineage>
</organism>
<protein>
    <submittedName>
        <fullName evidence="4">Site-specific integrase</fullName>
    </submittedName>
</protein>
<dbReference type="SUPFAM" id="SSF56349">
    <property type="entry name" value="DNA breaking-rejoining enzymes"/>
    <property type="match status" value="1"/>
</dbReference>
<evidence type="ECO:0000313" key="4">
    <source>
        <dbReference type="EMBL" id="WAW09804.1"/>
    </source>
</evidence>
<dbReference type="InterPro" id="IPR010998">
    <property type="entry name" value="Integrase_recombinase_N"/>
</dbReference>
<dbReference type="GO" id="GO:0006310">
    <property type="term" value="P:DNA recombination"/>
    <property type="evidence" value="ECO:0007669"/>
    <property type="project" value="UniProtKB-KW"/>
</dbReference>
<dbReference type="Gene3D" id="1.10.150.130">
    <property type="match status" value="1"/>
</dbReference>
<keyword evidence="5" id="KW-1185">Reference proteome</keyword>
<feature type="domain" description="Tyr recombinase" evidence="3">
    <location>
        <begin position="152"/>
        <end position="342"/>
    </location>
</feature>
<evidence type="ECO:0000256" key="2">
    <source>
        <dbReference type="ARBA" id="ARBA00023172"/>
    </source>
</evidence>
<evidence type="ECO:0000256" key="1">
    <source>
        <dbReference type="ARBA" id="ARBA00023125"/>
    </source>
</evidence>
<keyword evidence="2" id="KW-0233">DNA recombination</keyword>
<dbReference type="InterPro" id="IPR013762">
    <property type="entry name" value="Integrase-like_cat_sf"/>
</dbReference>
<gene>
    <name evidence="4" type="ORF">NB640_11365</name>
</gene>
<reference evidence="4" key="1">
    <citation type="journal article" date="2022" name="Front. Microbiol.">
        <title>New perspectives on an old grouping: The genomic and phenotypic variability of Oxalobacter formigenes and the implications for calcium oxalate stone prevention.</title>
        <authorList>
            <person name="Chmiel J.A."/>
            <person name="Carr C."/>
            <person name="Stuivenberg G.A."/>
            <person name="Venema R."/>
            <person name="Chanyi R.M."/>
            <person name="Al K.F."/>
            <person name="Giguere D."/>
            <person name="Say H."/>
            <person name="Akouris P.P."/>
            <person name="Dominguez Romero S.A."/>
            <person name="Kwong A."/>
            <person name="Tai V."/>
            <person name="Koval S.F."/>
            <person name="Razvi H."/>
            <person name="Bjazevic J."/>
            <person name="Burton J.P."/>
        </authorList>
    </citation>
    <scope>NUCLEOTIDE SEQUENCE</scope>
    <source>
        <strain evidence="4">WoOx3</strain>
    </source>
</reference>
<dbReference type="Gene3D" id="1.10.443.10">
    <property type="entry name" value="Intergrase catalytic core"/>
    <property type="match status" value="1"/>
</dbReference>
<dbReference type="InterPro" id="IPR011010">
    <property type="entry name" value="DNA_brk_join_enz"/>
</dbReference>
<dbReference type="GO" id="GO:0003677">
    <property type="term" value="F:DNA binding"/>
    <property type="evidence" value="ECO:0007669"/>
    <property type="project" value="UniProtKB-KW"/>
</dbReference>
<dbReference type="RefSeq" id="WP_269308809.1">
    <property type="nucleotide sequence ID" value="NZ_CP098242.1"/>
</dbReference>
<name>A0A9E9LYI6_9BURK</name>
<dbReference type="GO" id="GO:0015074">
    <property type="term" value="P:DNA integration"/>
    <property type="evidence" value="ECO:0007669"/>
    <property type="project" value="InterPro"/>
</dbReference>
<dbReference type="PROSITE" id="PS51898">
    <property type="entry name" value="TYR_RECOMBINASE"/>
    <property type="match status" value="1"/>
</dbReference>
<dbReference type="InterPro" id="IPR002104">
    <property type="entry name" value="Integrase_catalytic"/>
</dbReference>
<accession>A0A9E9LYI6</accession>
<dbReference type="Pfam" id="PF00589">
    <property type="entry name" value="Phage_integrase"/>
    <property type="match status" value="1"/>
</dbReference>
<dbReference type="KEGG" id="ovb:NB640_11365"/>
<evidence type="ECO:0000259" key="3">
    <source>
        <dbReference type="PROSITE" id="PS51898"/>
    </source>
</evidence>
<proteinExistence type="predicted"/>
<keyword evidence="1" id="KW-0238">DNA-binding</keyword>
<dbReference type="Proteomes" id="UP001156215">
    <property type="component" value="Chromosome"/>
</dbReference>
<evidence type="ECO:0000313" key="5">
    <source>
        <dbReference type="Proteomes" id="UP001156215"/>
    </source>
</evidence>